<evidence type="ECO:0000313" key="2">
    <source>
        <dbReference type="EMBL" id="KAJ1915548.1"/>
    </source>
</evidence>
<reference evidence="2" key="1">
    <citation type="submission" date="2022-07" db="EMBL/GenBank/DDBJ databases">
        <title>Phylogenomic reconstructions and comparative analyses of Kickxellomycotina fungi.</title>
        <authorList>
            <person name="Reynolds N.K."/>
            <person name="Stajich J.E."/>
            <person name="Barry K."/>
            <person name="Grigoriev I.V."/>
            <person name="Crous P."/>
            <person name="Smith M.E."/>
        </authorList>
    </citation>
    <scope>NUCLEOTIDE SEQUENCE</scope>
    <source>
        <strain evidence="2">RSA 861</strain>
    </source>
</reference>
<feature type="compositionally biased region" description="Polar residues" evidence="1">
    <location>
        <begin position="1"/>
        <end position="12"/>
    </location>
</feature>
<dbReference type="EMBL" id="JANBPT010000625">
    <property type="protein sequence ID" value="KAJ1915548.1"/>
    <property type="molecule type" value="Genomic_DNA"/>
</dbReference>
<comment type="caution">
    <text evidence="2">The sequence shown here is derived from an EMBL/GenBank/DDBJ whole genome shotgun (WGS) entry which is preliminary data.</text>
</comment>
<sequence>MLISRVRSTLNYRKQRNPDAPSHPSPQPFATTTEWPSWRAWLKPKLRWRTETSPEAKPGPGRPGTAPGPPTSSTGLSKMGSTKRFSSWRFSRRRDNQAQRVEDLGSGILSSSAKFIPQSSHVVVLEREPAPTVSGTHLPGAYSRIRHSAYYDLGDVQPTARRCVREHVPRRSATLLGPRTAKLQKEEDSGQTALGRTQSLRQPMAATTATTQSVSRLQQRRLPTSGQLATASSLVATLPPHQTPSVSDQSAAVIAGPRSRRSSVLTNRQLTPAVGSPPPYRLTEVDHEQPLVRRHTYHRGRLVSPGQTADRLVETKTTVRVDRGLSAGQSDDNTPIAQICRLGRSATLGAIGSNHPRPYLGQRTAPLDLAITISARPPRVSADYNWLQETFADDLQDPLSTASWVLSASREMHVSPLARPPCQASYTSSLVADPSSAVVDSHNSDIRDSDDEDDDTAPIMQALPPISSRLSPTDVIEMNHEKIAVMDSPPPSPFVEQLIVKLDHLAQQPPADLEHPRHWQQYPLRHRGAQSHAYDQQTIQLGHWRHTVIAATGDGPPDLYPPCFGACLVPSPYTPPVTEEDNIPLIFVQRASVRSVVASGVTSTNHDTCTCTQLARPAPVAPRRSTCCMIHVDPRGARPVVTVTSSDSDSESF</sequence>
<feature type="region of interest" description="Disordered" evidence="1">
    <location>
        <begin position="174"/>
        <end position="218"/>
    </location>
</feature>
<feature type="region of interest" description="Disordered" evidence="1">
    <location>
        <begin position="1"/>
        <end position="36"/>
    </location>
</feature>
<name>A0A9W8A1R0_9FUNG</name>
<organism evidence="2 3">
    <name type="scientific">Tieghemiomyces parasiticus</name>
    <dbReference type="NCBI Taxonomy" id="78921"/>
    <lineage>
        <taxon>Eukaryota</taxon>
        <taxon>Fungi</taxon>
        <taxon>Fungi incertae sedis</taxon>
        <taxon>Zoopagomycota</taxon>
        <taxon>Kickxellomycotina</taxon>
        <taxon>Dimargaritomycetes</taxon>
        <taxon>Dimargaritales</taxon>
        <taxon>Dimargaritaceae</taxon>
        <taxon>Tieghemiomyces</taxon>
    </lineage>
</organism>
<feature type="region of interest" description="Disordered" evidence="1">
    <location>
        <begin position="434"/>
        <end position="456"/>
    </location>
</feature>
<evidence type="ECO:0000256" key="1">
    <source>
        <dbReference type="SAM" id="MobiDB-lite"/>
    </source>
</evidence>
<feature type="compositionally biased region" description="Polar residues" evidence="1">
    <location>
        <begin position="190"/>
        <end position="218"/>
    </location>
</feature>
<dbReference type="AlphaFoldDB" id="A0A9W8A1R0"/>
<protein>
    <submittedName>
        <fullName evidence="2">Uncharacterized protein</fullName>
    </submittedName>
</protein>
<keyword evidence="3" id="KW-1185">Reference proteome</keyword>
<gene>
    <name evidence="2" type="ORF">IWQ60_008404</name>
</gene>
<dbReference type="Proteomes" id="UP001150569">
    <property type="component" value="Unassembled WGS sequence"/>
</dbReference>
<proteinExistence type="predicted"/>
<feature type="region of interest" description="Disordered" evidence="1">
    <location>
        <begin position="240"/>
        <end position="263"/>
    </location>
</feature>
<evidence type="ECO:0000313" key="3">
    <source>
        <dbReference type="Proteomes" id="UP001150569"/>
    </source>
</evidence>
<dbReference type="OrthoDB" id="10430335at2759"/>
<accession>A0A9W8A1R0</accession>
<feature type="region of interest" description="Disordered" evidence="1">
    <location>
        <begin position="51"/>
        <end position="99"/>
    </location>
</feature>